<keyword evidence="2" id="KW-0238">DNA-binding</keyword>
<dbReference type="Pfam" id="PF12833">
    <property type="entry name" value="HTH_18"/>
    <property type="match status" value="1"/>
</dbReference>
<evidence type="ECO:0000256" key="2">
    <source>
        <dbReference type="ARBA" id="ARBA00023125"/>
    </source>
</evidence>
<evidence type="ECO:0000256" key="1">
    <source>
        <dbReference type="ARBA" id="ARBA00023015"/>
    </source>
</evidence>
<dbReference type="PROSITE" id="PS01124">
    <property type="entry name" value="HTH_ARAC_FAMILY_2"/>
    <property type="match status" value="1"/>
</dbReference>
<dbReference type="KEGG" id="cbw:RR42_m4223"/>
<keyword evidence="1" id="KW-0805">Transcription regulation</keyword>
<organism evidence="5 6">
    <name type="scientific">Cupriavidus basilensis</name>
    <dbReference type="NCBI Taxonomy" id="68895"/>
    <lineage>
        <taxon>Bacteria</taxon>
        <taxon>Pseudomonadati</taxon>
        <taxon>Pseudomonadota</taxon>
        <taxon>Betaproteobacteria</taxon>
        <taxon>Burkholderiales</taxon>
        <taxon>Burkholderiaceae</taxon>
        <taxon>Cupriavidus</taxon>
    </lineage>
</organism>
<protein>
    <submittedName>
        <fullName evidence="5">Transcriptional regulator, AraC-family</fullName>
    </submittedName>
</protein>
<dbReference type="InterPro" id="IPR009057">
    <property type="entry name" value="Homeodomain-like_sf"/>
</dbReference>
<dbReference type="AlphaFoldDB" id="A0A0C4YFQ0"/>
<dbReference type="GO" id="GO:0005829">
    <property type="term" value="C:cytosol"/>
    <property type="evidence" value="ECO:0007669"/>
    <property type="project" value="TreeGrafter"/>
</dbReference>
<evidence type="ECO:0000256" key="3">
    <source>
        <dbReference type="ARBA" id="ARBA00023163"/>
    </source>
</evidence>
<dbReference type="PANTHER" id="PTHR47894">
    <property type="entry name" value="HTH-TYPE TRANSCRIPTIONAL REGULATOR GADX"/>
    <property type="match status" value="1"/>
</dbReference>
<gene>
    <name evidence="5" type="ORF">RR42_m4223</name>
</gene>
<evidence type="ECO:0000259" key="4">
    <source>
        <dbReference type="PROSITE" id="PS01124"/>
    </source>
</evidence>
<keyword evidence="6" id="KW-1185">Reference proteome</keyword>
<dbReference type="InterPro" id="IPR018060">
    <property type="entry name" value="HTH_AraC"/>
</dbReference>
<dbReference type="STRING" id="68895.RR42_m4223"/>
<evidence type="ECO:0000313" key="5">
    <source>
        <dbReference type="EMBL" id="AJG21570.1"/>
    </source>
</evidence>
<proteinExistence type="predicted"/>
<dbReference type="EMBL" id="CP010536">
    <property type="protein sequence ID" value="AJG21570.1"/>
    <property type="molecule type" value="Genomic_DNA"/>
</dbReference>
<dbReference type="PANTHER" id="PTHR47894:SF1">
    <property type="entry name" value="HTH-TYPE TRANSCRIPTIONAL REGULATOR VQSM"/>
    <property type="match status" value="1"/>
</dbReference>
<feature type="domain" description="HTH araC/xylS-type" evidence="4">
    <location>
        <begin position="267"/>
        <end position="365"/>
    </location>
</feature>
<name>A0A0C4YFQ0_9BURK</name>
<dbReference type="Pfam" id="PF12625">
    <property type="entry name" value="Arabinose_bd"/>
    <property type="match status" value="1"/>
</dbReference>
<dbReference type="GO" id="GO:0000976">
    <property type="term" value="F:transcription cis-regulatory region binding"/>
    <property type="evidence" value="ECO:0007669"/>
    <property type="project" value="TreeGrafter"/>
</dbReference>
<dbReference type="InterPro" id="IPR032687">
    <property type="entry name" value="AraC-type_N"/>
</dbReference>
<dbReference type="Gene3D" id="1.10.10.60">
    <property type="entry name" value="Homeodomain-like"/>
    <property type="match status" value="1"/>
</dbReference>
<dbReference type="GO" id="GO:0003700">
    <property type="term" value="F:DNA-binding transcription factor activity"/>
    <property type="evidence" value="ECO:0007669"/>
    <property type="project" value="InterPro"/>
</dbReference>
<dbReference type="SUPFAM" id="SSF46689">
    <property type="entry name" value="Homeodomain-like"/>
    <property type="match status" value="1"/>
</dbReference>
<sequence length="372" mass="40064">MTGDLMPRANAAPPAAAVTDIASAAYGVQTPGTVSLPYLRTVLDYGEAAGITPADQLVLAGLDPALLDSAAGPATRIGVAHYLTLLDALERAAGDPLAGLHAGAAFRPRHYAEMGYVVLTTPTLREAILQGIRYEVLANDIGRTRLHETPQGAWMTWEAQHGPLSRHAHELHMATWICFSRWLLGEGFFAERIEFPHAPPPGGHTGDYAQVFGCPVAFNAGRHAMHIDPALLARPSMQADAQMQTQMTRIAQAQLRALEADGAGEIAQARAFISAALHRGEVPIAAVAAHLRLPVRTLQRRLQAQGLNYSALVDGVRRTQAEHHLADPAISLAQLAMLLGFSEQSAFSHAFKRWTQETPNAWRKRLLGRAPG</sequence>
<keyword evidence="3" id="KW-0804">Transcription</keyword>
<dbReference type="Proteomes" id="UP000031843">
    <property type="component" value="Chromosome main"/>
</dbReference>
<dbReference type="SMART" id="SM00342">
    <property type="entry name" value="HTH_ARAC"/>
    <property type="match status" value="1"/>
</dbReference>
<evidence type="ECO:0000313" key="6">
    <source>
        <dbReference type="Proteomes" id="UP000031843"/>
    </source>
</evidence>
<accession>A0A0C4YFQ0</accession>
<reference evidence="5 6" key="1">
    <citation type="journal article" date="2015" name="Genome Announc.">
        <title>Complete Genome Sequence of Cupriavidus basilensis 4G11, Isolated from the Oak Ridge Field Research Center Site.</title>
        <authorList>
            <person name="Ray J."/>
            <person name="Waters R.J."/>
            <person name="Skerker J.M."/>
            <person name="Kuehl J.V."/>
            <person name="Price M.N."/>
            <person name="Huang J."/>
            <person name="Chakraborty R."/>
            <person name="Arkin A.P."/>
            <person name="Deutschbauer A."/>
        </authorList>
    </citation>
    <scope>NUCLEOTIDE SEQUENCE [LARGE SCALE GENOMIC DNA]</scope>
    <source>
        <strain evidence="5">4G11</strain>
    </source>
</reference>